<dbReference type="OrthoDB" id="9804434at2"/>
<dbReference type="Gene3D" id="3.40.1160.10">
    <property type="entry name" value="Acetylglutamate kinase-like"/>
    <property type="match status" value="1"/>
</dbReference>
<dbReference type="AlphaFoldDB" id="A0A517YWR1"/>
<organism evidence="10 11">
    <name type="scientific">Poriferisphaera corsica</name>
    <dbReference type="NCBI Taxonomy" id="2528020"/>
    <lineage>
        <taxon>Bacteria</taxon>
        <taxon>Pseudomonadati</taxon>
        <taxon>Planctomycetota</taxon>
        <taxon>Phycisphaerae</taxon>
        <taxon>Phycisphaerales</taxon>
        <taxon>Phycisphaeraceae</taxon>
        <taxon>Poriferisphaera</taxon>
    </lineage>
</organism>
<protein>
    <recommendedName>
        <fullName evidence="8">Glutamate 5-kinase</fullName>
        <ecNumber evidence="8">2.7.2.11</ecNumber>
    </recommendedName>
    <alternativeName>
        <fullName evidence="8">Gamma-glutamyl kinase</fullName>
        <shortName evidence="8">GK</shortName>
    </alternativeName>
</protein>
<feature type="binding site" evidence="8">
    <location>
        <position position="63"/>
    </location>
    <ligand>
        <name>substrate</name>
    </ligand>
</feature>
<dbReference type="HAMAP" id="MF_00456">
    <property type="entry name" value="ProB"/>
    <property type="match status" value="1"/>
</dbReference>
<evidence type="ECO:0000313" key="11">
    <source>
        <dbReference type="Proteomes" id="UP000317369"/>
    </source>
</evidence>
<dbReference type="SUPFAM" id="SSF53633">
    <property type="entry name" value="Carbamate kinase-like"/>
    <property type="match status" value="1"/>
</dbReference>
<dbReference type="PRINTS" id="PR00474">
    <property type="entry name" value="GLU5KINASE"/>
</dbReference>
<dbReference type="InterPro" id="IPR015947">
    <property type="entry name" value="PUA-like_sf"/>
</dbReference>
<dbReference type="InterPro" id="IPR002478">
    <property type="entry name" value="PUA"/>
</dbReference>
<dbReference type="KEGG" id="pcor:KS4_27210"/>
<comment type="caution">
    <text evidence="8">Lacks conserved residue(s) required for the propagation of feature annotation.</text>
</comment>
<dbReference type="InterPro" id="IPR041739">
    <property type="entry name" value="G5K_ProB"/>
</dbReference>
<evidence type="ECO:0000256" key="7">
    <source>
        <dbReference type="ARBA" id="ARBA00022840"/>
    </source>
</evidence>
<keyword evidence="6 8" id="KW-0418">Kinase</keyword>
<dbReference type="PANTHER" id="PTHR43654">
    <property type="entry name" value="GLUTAMATE 5-KINASE"/>
    <property type="match status" value="1"/>
</dbReference>
<dbReference type="EC" id="2.7.2.11" evidence="8"/>
<feature type="binding site" evidence="8">
    <location>
        <position position="20"/>
    </location>
    <ligand>
        <name>ATP</name>
        <dbReference type="ChEBI" id="CHEBI:30616"/>
    </ligand>
</feature>
<dbReference type="CDD" id="cd04242">
    <property type="entry name" value="AAK_G5K_ProB"/>
    <property type="match status" value="1"/>
</dbReference>
<dbReference type="RefSeq" id="WP_145078801.1">
    <property type="nucleotide sequence ID" value="NZ_CP036425.1"/>
</dbReference>
<dbReference type="InterPro" id="IPR036974">
    <property type="entry name" value="PUA_sf"/>
</dbReference>
<evidence type="ECO:0000256" key="3">
    <source>
        <dbReference type="ARBA" id="ARBA00022650"/>
    </source>
</evidence>
<comment type="catalytic activity">
    <reaction evidence="8">
        <text>L-glutamate + ATP = L-glutamyl 5-phosphate + ADP</text>
        <dbReference type="Rhea" id="RHEA:14877"/>
        <dbReference type="ChEBI" id="CHEBI:29985"/>
        <dbReference type="ChEBI" id="CHEBI:30616"/>
        <dbReference type="ChEBI" id="CHEBI:58274"/>
        <dbReference type="ChEBI" id="CHEBI:456216"/>
        <dbReference type="EC" id="2.7.2.11"/>
    </reaction>
</comment>
<dbReference type="GO" id="GO:0003723">
    <property type="term" value="F:RNA binding"/>
    <property type="evidence" value="ECO:0007669"/>
    <property type="project" value="InterPro"/>
</dbReference>
<evidence type="ECO:0000256" key="4">
    <source>
        <dbReference type="ARBA" id="ARBA00022679"/>
    </source>
</evidence>
<dbReference type="FunFam" id="2.30.130.10:FF:000007">
    <property type="entry name" value="Glutamate 5-kinase"/>
    <property type="match status" value="1"/>
</dbReference>
<dbReference type="PANTHER" id="PTHR43654:SF1">
    <property type="entry name" value="ISOPENTENYL PHOSPHATE KINASE"/>
    <property type="match status" value="1"/>
</dbReference>
<keyword evidence="4 8" id="KW-0808">Transferase</keyword>
<dbReference type="Pfam" id="PF01472">
    <property type="entry name" value="PUA"/>
    <property type="match status" value="1"/>
</dbReference>
<reference evidence="10 11" key="1">
    <citation type="submission" date="2019-02" db="EMBL/GenBank/DDBJ databases">
        <title>Deep-cultivation of Planctomycetes and their phenomic and genomic characterization uncovers novel biology.</title>
        <authorList>
            <person name="Wiegand S."/>
            <person name="Jogler M."/>
            <person name="Boedeker C."/>
            <person name="Pinto D."/>
            <person name="Vollmers J."/>
            <person name="Rivas-Marin E."/>
            <person name="Kohn T."/>
            <person name="Peeters S.H."/>
            <person name="Heuer A."/>
            <person name="Rast P."/>
            <person name="Oberbeckmann S."/>
            <person name="Bunk B."/>
            <person name="Jeske O."/>
            <person name="Meyerdierks A."/>
            <person name="Storesund J.E."/>
            <person name="Kallscheuer N."/>
            <person name="Luecker S."/>
            <person name="Lage O.M."/>
            <person name="Pohl T."/>
            <person name="Merkel B.J."/>
            <person name="Hornburger P."/>
            <person name="Mueller R.-W."/>
            <person name="Bruemmer F."/>
            <person name="Labrenz M."/>
            <person name="Spormann A.M."/>
            <person name="Op den Camp H."/>
            <person name="Overmann J."/>
            <person name="Amann R."/>
            <person name="Jetten M.S.M."/>
            <person name="Mascher T."/>
            <person name="Medema M.H."/>
            <person name="Devos D.P."/>
            <person name="Kaster A.-K."/>
            <person name="Ovreas L."/>
            <person name="Rohde M."/>
            <person name="Galperin M.Y."/>
            <person name="Jogler C."/>
        </authorList>
    </citation>
    <scope>NUCLEOTIDE SEQUENCE [LARGE SCALE GENOMIC DNA]</scope>
    <source>
        <strain evidence="10 11">KS4</strain>
    </source>
</reference>
<dbReference type="InterPro" id="IPR036393">
    <property type="entry name" value="AceGlu_kinase-like_sf"/>
</dbReference>
<dbReference type="Pfam" id="PF00696">
    <property type="entry name" value="AA_kinase"/>
    <property type="match status" value="1"/>
</dbReference>
<dbReference type="CDD" id="cd21157">
    <property type="entry name" value="PUA_G5K"/>
    <property type="match status" value="1"/>
</dbReference>
<accession>A0A517YWR1</accession>
<dbReference type="GO" id="GO:0004349">
    <property type="term" value="F:glutamate 5-kinase activity"/>
    <property type="evidence" value="ECO:0007669"/>
    <property type="project" value="UniProtKB-UniRule"/>
</dbReference>
<dbReference type="InterPro" id="IPR001057">
    <property type="entry name" value="Glu/AcGlu_kinase"/>
</dbReference>
<dbReference type="InterPro" id="IPR019797">
    <property type="entry name" value="Glutamate_5-kinase_CS"/>
</dbReference>
<keyword evidence="3 8" id="KW-0641">Proline biosynthesis</keyword>
<evidence type="ECO:0000256" key="1">
    <source>
        <dbReference type="ARBA" id="ARBA00022490"/>
    </source>
</evidence>
<feature type="binding site" evidence="8">
    <location>
        <position position="150"/>
    </location>
    <ligand>
        <name>substrate</name>
    </ligand>
</feature>
<dbReference type="NCBIfam" id="TIGR01027">
    <property type="entry name" value="proB"/>
    <property type="match status" value="1"/>
</dbReference>
<dbReference type="GO" id="GO:0055129">
    <property type="term" value="P:L-proline biosynthetic process"/>
    <property type="evidence" value="ECO:0007669"/>
    <property type="project" value="UniProtKB-UniRule"/>
</dbReference>
<evidence type="ECO:0000313" key="10">
    <source>
        <dbReference type="EMBL" id="QDU34650.1"/>
    </source>
</evidence>
<evidence type="ECO:0000256" key="6">
    <source>
        <dbReference type="ARBA" id="ARBA00022777"/>
    </source>
</evidence>
<comment type="similarity">
    <text evidence="8">Belongs to the glutamate 5-kinase family.</text>
</comment>
<dbReference type="PROSITE" id="PS00902">
    <property type="entry name" value="GLUTAMATE_5_KINASE"/>
    <property type="match status" value="1"/>
</dbReference>
<dbReference type="FunFam" id="3.40.1160.10:FF:000006">
    <property type="entry name" value="Glutamate 5-kinase"/>
    <property type="match status" value="1"/>
</dbReference>
<dbReference type="InterPro" id="IPR001048">
    <property type="entry name" value="Asp/Glu/Uridylate_kinase"/>
</dbReference>
<feature type="binding site" evidence="8">
    <location>
        <begin position="218"/>
        <end position="224"/>
    </location>
    <ligand>
        <name>ATP</name>
        <dbReference type="ChEBI" id="CHEBI:30616"/>
    </ligand>
</feature>
<keyword evidence="7 8" id="KW-0067">ATP-binding</keyword>
<gene>
    <name evidence="8 10" type="primary">proB</name>
    <name evidence="10" type="ORF">KS4_27210</name>
</gene>
<dbReference type="PROSITE" id="PS50890">
    <property type="entry name" value="PUA"/>
    <property type="match status" value="1"/>
</dbReference>
<dbReference type="Proteomes" id="UP000317369">
    <property type="component" value="Chromosome"/>
</dbReference>
<proteinExistence type="inferred from homology"/>
<keyword evidence="1 8" id="KW-0963">Cytoplasm</keyword>
<dbReference type="UniPathway" id="UPA00098">
    <property type="reaction ID" value="UER00359"/>
</dbReference>
<dbReference type="Gene3D" id="2.30.130.10">
    <property type="entry name" value="PUA domain"/>
    <property type="match status" value="1"/>
</dbReference>
<keyword evidence="11" id="KW-1185">Reference proteome</keyword>
<sequence>MPSTELRQSVLSGAKRVVVKIGTQLLTLPKAEGGGINKAFINGLAKQIAGLREKGVEVTLVSSGAVGAGCVELEMTERPSDVAGLQAAAAIGQRRLMDLMHKAFEKHGISVAQILLTRTDFDDRTRYLNIRNCIRKLHEYGTLPILNENDTVSVDELRFGDNDMLAALTCNALRAQAVVLLTSVDGLLDEQMQVIDLVDDVDKFMNLTNDDEKTSWGSGGMGSKLEAARLVTDAGDVAVIASGREKSILLRLMDGEKLGTVLLPAKRKLASKQRWIALTKRPAGTLVVDEGAANALIVRKKSLLASGIVKVSGRFEKGDILAIKTEGGDEIARGLTNFDHEDLKLIAGKRSDQFEKILGRVTYAEVIHRDYLVMRNGAG</sequence>
<feature type="domain" description="PUA" evidence="9">
    <location>
        <begin position="284"/>
        <end position="367"/>
    </location>
</feature>
<keyword evidence="5 8" id="KW-0547">Nucleotide-binding</keyword>
<dbReference type="InterPro" id="IPR005715">
    <property type="entry name" value="Glu_5kinase/COase_Synthase"/>
</dbReference>
<dbReference type="GO" id="GO:0005829">
    <property type="term" value="C:cytosol"/>
    <property type="evidence" value="ECO:0007669"/>
    <property type="project" value="TreeGrafter"/>
</dbReference>
<feature type="binding site" evidence="8">
    <location>
        <position position="162"/>
    </location>
    <ligand>
        <name>substrate</name>
    </ligand>
</feature>
<dbReference type="GO" id="GO:0005524">
    <property type="term" value="F:ATP binding"/>
    <property type="evidence" value="ECO:0007669"/>
    <property type="project" value="UniProtKB-KW"/>
</dbReference>
<evidence type="ECO:0000256" key="2">
    <source>
        <dbReference type="ARBA" id="ARBA00022605"/>
    </source>
</evidence>
<dbReference type="InterPro" id="IPR011529">
    <property type="entry name" value="Glu_5kinase"/>
</dbReference>
<dbReference type="SMART" id="SM00359">
    <property type="entry name" value="PUA"/>
    <property type="match status" value="1"/>
</dbReference>
<dbReference type="PIRSF" id="PIRSF000729">
    <property type="entry name" value="GK"/>
    <property type="match status" value="1"/>
</dbReference>
<dbReference type="EMBL" id="CP036425">
    <property type="protein sequence ID" value="QDU34650.1"/>
    <property type="molecule type" value="Genomic_DNA"/>
</dbReference>
<dbReference type="SUPFAM" id="SSF88697">
    <property type="entry name" value="PUA domain-like"/>
    <property type="match status" value="1"/>
</dbReference>
<evidence type="ECO:0000256" key="8">
    <source>
        <dbReference type="HAMAP-Rule" id="MF_00456"/>
    </source>
</evidence>
<comment type="function">
    <text evidence="8">Catalyzes the transfer of a phosphate group to glutamate to form L-glutamate 5-phosphate.</text>
</comment>
<keyword evidence="2 8" id="KW-0028">Amino-acid biosynthesis</keyword>
<evidence type="ECO:0000259" key="9">
    <source>
        <dbReference type="SMART" id="SM00359"/>
    </source>
</evidence>
<name>A0A517YWR1_9BACT</name>
<evidence type="ECO:0000256" key="5">
    <source>
        <dbReference type="ARBA" id="ARBA00022741"/>
    </source>
</evidence>
<comment type="pathway">
    <text evidence="8">Amino-acid biosynthesis; L-proline biosynthesis; L-glutamate 5-semialdehyde from L-glutamate: step 1/2.</text>
</comment>
<comment type="subcellular location">
    <subcellularLocation>
        <location evidence="8">Cytoplasm</location>
    </subcellularLocation>
</comment>